<dbReference type="AlphaFoldDB" id="A0A2A5J2Q6"/>
<organism evidence="2 3">
    <name type="scientific">Rhodococcus qingshengii</name>
    <dbReference type="NCBI Taxonomy" id="334542"/>
    <lineage>
        <taxon>Bacteria</taxon>
        <taxon>Bacillati</taxon>
        <taxon>Actinomycetota</taxon>
        <taxon>Actinomycetes</taxon>
        <taxon>Mycobacteriales</taxon>
        <taxon>Nocardiaceae</taxon>
        <taxon>Rhodococcus</taxon>
        <taxon>Rhodococcus erythropolis group</taxon>
    </lineage>
</organism>
<name>A0A2A5J2Q6_RHOSG</name>
<evidence type="ECO:0000313" key="3">
    <source>
        <dbReference type="Proteomes" id="UP000230886"/>
    </source>
</evidence>
<accession>A0A2A5J2Q6</accession>
<dbReference type="Proteomes" id="UP000230886">
    <property type="component" value="Unassembled WGS sequence"/>
</dbReference>
<keyword evidence="1" id="KW-1133">Transmembrane helix</keyword>
<keyword evidence="1" id="KW-0472">Membrane</keyword>
<keyword evidence="1" id="KW-0812">Transmembrane</keyword>
<dbReference type="RefSeq" id="WP_024488159.1">
    <property type="nucleotide sequence ID" value="NZ_CP029299.1"/>
</dbReference>
<reference evidence="2 3" key="1">
    <citation type="submission" date="2017-07" db="EMBL/GenBank/DDBJ databases">
        <title>Draft sequence of Rhodococcus enclensis 23b-28.</title>
        <authorList>
            <person name="Besaury L."/>
            <person name="Sancelme M."/>
            <person name="Amato P."/>
            <person name="Lallement A."/>
            <person name="Delort A.-M."/>
        </authorList>
    </citation>
    <scope>NUCLEOTIDE SEQUENCE [LARGE SCALE GENOMIC DNA]</scope>
    <source>
        <strain evidence="2 3">23b-28</strain>
    </source>
</reference>
<evidence type="ECO:0000313" key="2">
    <source>
        <dbReference type="EMBL" id="PCK23858.1"/>
    </source>
</evidence>
<gene>
    <name evidence="2" type="ORF">CHR55_28820</name>
</gene>
<comment type="caution">
    <text evidence="2">The sequence shown here is derived from an EMBL/GenBank/DDBJ whole genome shotgun (WGS) entry which is preliminary data.</text>
</comment>
<proteinExistence type="predicted"/>
<feature type="transmembrane region" description="Helical" evidence="1">
    <location>
        <begin position="36"/>
        <end position="53"/>
    </location>
</feature>
<protein>
    <submittedName>
        <fullName evidence="2">Uncharacterized protein</fullName>
    </submittedName>
</protein>
<sequence length="219" mass="23689">MNATGIRPYLVVRAIGAVPILIVGVKGITGFYNDDIAWMLLLTALGLTVWFVSDRMRKKNTTWDSLRAFADRHTGGSESPAAESVSGYGRFALDHALLFSAPVRSALIREHLLHTLQPGPGPSAQHFGLYLIENTDRRISVRFGSVAAPDLFTAVISLQDNASRASGRLDFVSAHSQHGVLVAGETIERLRRDIADAVRSLAPNAYLADTPVAGAIIRM</sequence>
<evidence type="ECO:0000256" key="1">
    <source>
        <dbReference type="SAM" id="Phobius"/>
    </source>
</evidence>
<feature type="transmembrane region" description="Helical" evidence="1">
    <location>
        <begin position="12"/>
        <end position="30"/>
    </location>
</feature>
<dbReference type="EMBL" id="NOVD01000043">
    <property type="protein sequence ID" value="PCK23858.1"/>
    <property type="molecule type" value="Genomic_DNA"/>
</dbReference>